<gene>
    <name evidence="1" type="ORF">GU926_16375</name>
</gene>
<organism evidence="1 2">
    <name type="scientific">Nibribacter ruber</name>
    <dbReference type="NCBI Taxonomy" id="2698458"/>
    <lineage>
        <taxon>Bacteria</taxon>
        <taxon>Pseudomonadati</taxon>
        <taxon>Bacteroidota</taxon>
        <taxon>Cytophagia</taxon>
        <taxon>Cytophagales</taxon>
        <taxon>Hymenobacteraceae</taxon>
        <taxon>Nibribacter</taxon>
    </lineage>
</organism>
<protein>
    <submittedName>
        <fullName evidence="1">Uncharacterized protein</fullName>
    </submittedName>
</protein>
<dbReference type="AlphaFoldDB" id="A0A6P1P3D8"/>
<reference evidence="1 2" key="1">
    <citation type="submission" date="2020-01" db="EMBL/GenBank/DDBJ databases">
        <authorList>
            <person name="Kim M."/>
        </authorList>
    </citation>
    <scope>NUCLEOTIDE SEQUENCE [LARGE SCALE GENOMIC DNA]</scope>
    <source>
        <strain evidence="1 2">BT10</strain>
    </source>
</reference>
<sequence>MTKGAANGPRLKINDPNPANNYPKPVFGLFSRKEAKNKGWHQERGVWCKKCGTYRAAFLALAYEQE</sequence>
<dbReference type="Proteomes" id="UP000464214">
    <property type="component" value="Chromosome"/>
</dbReference>
<name>A0A6P1P3D8_9BACT</name>
<dbReference type="EMBL" id="CP047897">
    <property type="protein sequence ID" value="QHL88918.1"/>
    <property type="molecule type" value="Genomic_DNA"/>
</dbReference>
<dbReference type="KEGG" id="nib:GU926_16375"/>
<evidence type="ECO:0000313" key="2">
    <source>
        <dbReference type="Proteomes" id="UP000464214"/>
    </source>
</evidence>
<keyword evidence="2" id="KW-1185">Reference proteome</keyword>
<dbReference type="RefSeq" id="WP_160693767.1">
    <property type="nucleotide sequence ID" value="NZ_CP047897.1"/>
</dbReference>
<proteinExistence type="predicted"/>
<accession>A0A6P1P3D8</accession>
<evidence type="ECO:0000313" key="1">
    <source>
        <dbReference type="EMBL" id="QHL88918.1"/>
    </source>
</evidence>